<evidence type="ECO:0000256" key="6">
    <source>
        <dbReference type="ARBA" id="ARBA00022989"/>
    </source>
</evidence>
<dbReference type="InterPro" id="IPR013525">
    <property type="entry name" value="ABC2_TM"/>
</dbReference>
<dbReference type="CDD" id="cd03213">
    <property type="entry name" value="ABCG_EPDR"/>
    <property type="match status" value="1"/>
</dbReference>
<dbReference type="AlphaFoldDB" id="A0A507CT92"/>
<dbReference type="InterPro" id="IPR043926">
    <property type="entry name" value="ABCG_dom"/>
</dbReference>
<dbReference type="EMBL" id="QEAM01000274">
    <property type="protein sequence ID" value="TPX42369.1"/>
    <property type="molecule type" value="Genomic_DNA"/>
</dbReference>
<gene>
    <name evidence="11" type="ORF">SeLEV6574_g05634</name>
</gene>
<feature type="domain" description="ABC transporter" evidence="10">
    <location>
        <begin position="234"/>
        <end position="477"/>
    </location>
</feature>
<feature type="transmembrane region" description="Helical" evidence="9">
    <location>
        <begin position="646"/>
        <end position="666"/>
    </location>
</feature>
<accession>A0A507CT92</accession>
<comment type="caution">
    <text evidence="11">The sequence shown here is derived from an EMBL/GenBank/DDBJ whole genome shotgun (WGS) entry which is preliminary data.</text>
</comment>
<proteinExistence type="predicted"/>
<evidence type="ECO:0000259" key="10">
    <source>
        <dbReference type="PROSITE" id="PS50893"/>
    </source>
</evidence>
<keyword evidence="2" id="KW-0813">Transport</keyword>
<evidence type="ECO:0000256" key="3">
    <source>
        <dbReference type="ARBA" id="ARBA00022692"/>
    </source>
</evidence>
<protein>
    <recommendedName>
        <fullName evidence="10">ABC transporter domain-containing protein</fullName>
    </recommendedName>
</protein>
<dbReference type="Pfam" id="PF01061">
    <property type="entry name" value="ABC2_membrane"/>
    <property type="match status" value="1"/>
</dbReference>
<dbReference type="GO" id="GO:0140359">
    <property type="term" value="F:ABC-type transporter activity"/>
    <property type="evidence" value="ECO:0007669"/>
    <property type="project" value="InterPro"/>
</dbReference>
<feature type="compositionally biased region" description="Polar residues" evidence="8">
    <location>
        <begin position="26"/>
        <end position="45"/>
    </location>
</feature>
<dbReference type="InterPro" id="IPR050352">
    <property type="entry name" value="ABCG_transporters"/>
</dbReference>
<dbReference type="GO" id="GO:0005524">
    <property type="term" value="F:ATP binding"/>
    <property type="evidence" value="ECO:0007669"/>
    <property type="project" value="UniProtKB-KW"/>
</dbReference>
<evidence type="ECO:0000256" key="7">
    <source>
        <dbReference type="ARBA" id="ARBA00023136"/>
    </source>
</evidence>
<dbReference type="Proteomes" id="UP000320475">
    <property type="component" value="Unassembled WGS sequence"/>
</dbReference>
<dbReference type="Pfam" id="PF19055">
    <property type="entry name" value="ABC2_membrane_7"/>
    <property type="match status" value="1"/>
</dbReference>
<keyword evidence="6 9" id="KW-1133">Transmembrane helix</keyword>
<keyword evidence="5" id="KW-0067">ATP-binding</keyword>
<comment type="subcellular location">
    <subcellularLocation>
        <location evidence="1">Membrane</location>
        <topology evidence="1">Multi-pass membrane protein</topology>
    </subcellularLocation>
</comment>
<feature type="transmembrane region" description="Helical" evidence="9">
    <location>
        <begin position="678"/>
        <end position="702"/>
    </location>
</feature>
<feature type="transmembrane region" description="Helical" evidence="9">
    <location>
        <begin position="714"/>
        <end position="735"/>
    </location>
</feature>
<dbReference type="GO" id="GO:0016887">
    <property type="term" value="F:ATP hydrolysis activity"/>
    <property type="evidence" value="ECO:0007669"/>
    <property type="project" value="InterPro"/>
</dbReference>
<evidence type="ECO:0000256" key="2">
    <source>
        <dbReference type="ARBA" id="ARBA00022448"/>
    </source>
</evidence>
<feature type="compositionally biased region" description="Polar residues" evidence="8">
    <location>
        <begin position="103"/>
        <end position="128"/>
    </location>
</feature>
<reference evidence="11 12" key="1">
    <citation type="journal article" date="2019" name="Sci. Rep.">
        <title>Comparative genomics of chytrid fungi reveal insights into the obligate biotrophic and pathogenic lifestyle of Synchytrium endobioticum.</title>
        <authorList>
            <person name="van de Vossenberg B.T.L.H."/>
            <person name="Warris S."/>
            <person name="Nguyen H.D.T."/>
            <person name="van Gent-Pelzer M.P.E."/>
            <person name="Joly D.L."/>
            <person name="van de Geest H.C."/>
            <person name="Bonants P.J.M."/>
            <person name="Smith D.S."/>
            <person name="Levesque C.A."/>
            <person name="van der Lee T.A.J."/>
        </authorList>
    </citation>
    <scope>NUCLEOTIDE SEQUENCE [LARGE SCALE GENOMIC DNA]</scope>
    <source>
        <strain evidence="11 12">LEV6574</strain>
    </source>
</reference>
<feature type="compositionally biased region" description="Acidic residues" evidence="8">
    <location>
        <begin position="208"/>
        <end position="218"/>
    </location>
</feature>
<dbReference type="PROSITE" id="PS50893">
    <property type="entry name" value="ABC_TRANSPORTER_2"/>
    <property type="match status" value="1"/>
</dbReference>
<dbReference type="OrthoDB" id="66620at2759"/>
<dbReference type="InterPro" id="IPR027417">
    <property type="entry name" value="P-loop_NTPase"/>
</dbReference>
<dbReference type="PANTHER" id="PTHR48041:SF139">
    <property type="entry name" value="PROTEIN SCARLET"/>
    <property type="match status" value="1"/>
</dbReference>
<evidence type="ECO:0000256" key="8">
    <source>
        <dbReference type="SAM" id="MobiDB-lite"/>
    </source>
</evidence>
<evidence type="ECO:0000256" key="4">
    <source>
        <dbReference type="ARBA" id="ARBA00022741"/>
    </source>
</evidence>
<dbReference type="Pfam" id="PF00005">
    <property type="entry name" value="ABC_tran"/>
    <property type="match status" value="1"/>
</dbReference>
<dbReference type="Gene3D" id="3.40.50.300">
    <property type="entry name" value="P-loop containing nucleotide triphosphate hydrolases"/>
    <property type="match status" value="1"/>
</dbReference>
<dbReference type="InterPro" id="IPR003593">
    <property type="entry name" value="AAA+_ATPase"/>
</dbReference>
<organism evidence="11 12">
    <name type="scientific">Synchytrium endobioticum</name>
    <dbReference type="NCBI Taxonomy" id="286115"/>
    <lineage>
        <taxon>Eukaryota</taxon>
        <taxon>Fungi</taxon>
        <taxon>Fungi incertae sedis</taxon>
        <taxon>Chytridiomycota</taxon>
        <taxon>Chytridiomycota incertae sedis</taxon>
        <taxon>Chytridiomycetes</taxon>
        <taxon>Synchytriales</taxon>
        <taxon>Synchytriaceae</taxon>
        <taxon>Synchytrium</taxon>
    </lineage>
</organism>
<dbReference type="InterPro" id="IPR003439">
    <property type="entry name" value="ABC_transporter-like_ATP-bd"/>
</dbReference>
<keyword evidence="3 9" id="KW-0812">Transmembrane</keyword>
<dbReference type="SMART" id="SM00382">
    <property type="entry name" value="AAA"/>
    <property type="match status" value="1"/>
</dbReference>
<name>A0A507CT92_9FUNG</name>
<evidence type="ECO:0000256" key="1">
    <source>
        <dbReference type="ARBA" id="ARBA00004141"/>
    </source>
</evidence>
<feature type="transmembrane region" description="Helical" evidence="9">
    <location>
        <begin position="742"/>
        <end position="764"/>
    </location>
</feature>
<feature type="region of interest" description="Disordered" evidence="8">
    <location>
        <begin position="24"/>
        <end position="129"/>
    </location>
</feature>
<evidence type="ECO:0000313" key="12">
    <source>
        <dbReference type="Proteomes" id="UP000320475"/>
    </source>
</evidence>
<dbReference type="PANTHER" id="PTHR48041">
    <property type="entry name" value="ABC TRANSPORTER G FAMILY MEMBER 28"/>
    <property type="match status" value="1"/>
</dbReference>
<evidence type="ECO:0000256" key="5">
    <source>
        <dbReference type="ARBA" id="ARBA00022840"/>
    </source>
</evidence>
<evidence type="ECO:0000313" key="11">
    <source>
        <dbReference type="EMBL" id="TPX42369.1"/>
    </source>
</evidence>
<evidence type="ECO:0000256" key="9">
    <source>
        <dbReference type="SAM" id="Phobius"/>
    </source>
</evidence>
<feature type="transmembrane region" description="Helical" evidence="9">
    <location>
        <begin position="600"/>
        <end position="621"/>
    </location>
</feature>
<keyword evidence="4" id="KW-0547">Nucleotide-binding</keyword>
<dbReference type="SUPFAM" id="SSF52540">
    <property type="entry name" value="P-loop containing nucleoside triphosphate hydrolases"/>
    <property type="match status" value="1"/>
</dbReference>
<feature type="region of interest" description="Disordered" evidence="8">
    <location>
        <begin position="181"/>
        <end position="227"/>
    </location>
</feature>
<dbReference type="VEuPathDB" id="FungiDB:SeMB42_g06261"/>
<feature type="transmembrane region" description="Helical" evidence="9">
    <location>
        <begin position="825"/>
        <end position="844"/>
    </location>
</feature>
<sequence>MVTSNMTDRSLDAVVLELDPDVDAGTTATLLPSCSSPATSPNGGPSTRGGPSAPQHSSLPPSSPARKSPQTTSPSGADGIQCQAGNGSGGASPVRTTDRGSGAYSSPQPSTPTASDISNHQHSSNPNCHTCIASSSSTSASTLRMWMQETFAAEKWDAEYPANEHSTLAETPDHHYKQATIPQNIDQPPTPPNTPELPLTPRGLKFEAEEEKGSDEESSTGYEKSLSDQKGLTLSWRNLSFVVDTDKGYKQVLHNLNGQAKPGELLAIMGGSGAGKSSLMDVLSGRARGGRATGDVRFNNRSTDARWRARMAYVQQEDIFYETLTVRETLSYAAMLKLPYSMPHEEKLKRIDKVASETRLRDCLNTRVGDAVHRGISGGEKKRLHIATELLTDPGVLLLDEPTSGLDAFNAHNVIDAIRTSALENHRTVIISIHQPRKEILDLFDKILILATGKVLFYGNLDTALLYFTHVGFPVPRFMNPSDHFLDVSTMDTSTPRNRELSDAKIGSLTSIWKSQFDAIAFPSYNAPPDRVPHKKPFCLSGFSSTNNTLVAAPPSDADFATEVAKRQVGVTSIMADASGWMRRWSILVKRQCVVYFRDWTLVVMSPIANGLSILLFYQLWQFLPLTQNAAQSRLGLMFFLSLDRYMMWVNGVAIGLPLRLALFTRERTSGMYTGYQLFWAYYVAAFLCYFYQFVTVGPILYYLTGCQRVWSKFWTWFGIYCLVCLTGHAHGFFFGAQSRNMAFVLTFATLHLGIYCAFSGYIVEPSSIPKPLIWIAYMSPPFWTYSAWTQTELSGLVLTCPPHETRCLLTGEALLDILSLRDRSIGVCIAALAGICLVVTLIASKIFDTTTKPPWANAAVIVSEENVKNGYSKEVKG</sequence>
<dbReference type="GO" id="GO:0016020">
    <property type="term" value="C:membrane"/>
    <property type="evidence" value="ECO:0007669"/>
    <property type="project" value="UniProtKB-SubCell"/>
</dbReference>
<keyword evidence="7 9" id="KW-0472">Membrane</keyword>